<keyword evidence="1" id="KW-0732">Signal</keyword>
<organism evidence="2 3">
    <name type="scientific">Pseudoalteromonas rhizosphaerae</name>
    <dbReference type="NCBI Taxonomy" id="2518973"/>
    <lineage>
        <taxon>Bacteria</taxon>
        <taxon>Pseudomonadati</taxon>
        <taxon>Pseudomonadota</taxon>
        <taxon>Gammaproteobacteria</taxon>
        <taxon>Alteromonadales</taxon>
        <taxon>Pseudoalteromonadaceae</taxon>
        <taxon>Pseudoalteromonas</taxon>
    </lineage>
</organism>
<evidence type="ECO:0000256" key="1">
    <source>
        <dbReference type="SAM" id="SignalP"/>
    </source>
</evidence>
<keyword evidence="3" id="KW-1185">Reference proteome</keyword>
<dbReference type="InterPro" id="IPR035242">
    <property type="entry name" value="DUF5329"/>
</dbReference>
<feature type="chain" id="PRO_5046363327" evidence="1">
    <location>
        <begin position="26"/>
        <end position="124"/>
    </location>
</feature>
<dbReference type="Pfam" id="PF17263">
    <property type="entry name" value="DUF5329"/>
    <property type="match status" value="1"/>
</dbReference>
<gene>
    <name evidence="2" type="ORF">ACI2JU_21750</name>
</gene>
<comment type="caution">
    <text evidence="2">The sequence shown here is derived from an EMBL/GenBank/DDBJ whole genome shotgun (WGS) entry which is preliminary data.</text>
</comment>
<proteinExistence type="predicted"/>
<feature type="signal peptide" evidence="1">
    <location>
        <begin position="1"/>
        <end position="25"/>
    </location>
</feature>
<sequence length="124" mass="14033">MKDLTHTIYRLMACLLLTVSQLSFAATTEQAVTHLLSFIAQSNATFIRNGDQHTSTEAADHLAMKYHKGKRYAKTTDEFIENLASKSSWSGKPYTVILKDGTKIISKKWLTNELAHFRTTEKPQ</sequence>
<evidence type="ECO:0000313" key="2">
    <source>
        <dbReference type="EMBL" id="MFK3866472.1"/>
    </source>
</evidence>
<accession>A0ABW8L360</accession>
<dbReference type="EMBL" id="JBJDOT010000048">
    <property type="protein sequence ID" value="MFK3866472.1"/>
    <property type="molecule type" value="Genomic_DNA"/>
</dbReference>
<dbReference type="Proteomes" id="UP001620262">
    <property type="component" value="Unassembled WGS sequence"/>
</dbReference>
<reference evidence="2 3" key="1">
    <citation type="submission" date="2024-11" db="EMBL/GenBank/DDBJ databases">
        <title>The Natural Products Discovery Center: Release of the First 8490 Sequenced Strains for Exploring Actinobacteria Biosynthetic Diversity.</title>
        <authorList>
            <person name="Kalkreuter E."/>
            <person name="Kautsar S.A."/>
            <person name="Yang D."/>
            <person name="Bader C.D."/>
            <person name="Teijaro C.N."/>
            <person name="Fluegel L."/>
            <person name="Davis C.M."/>
            <person name="Simpson J.R."/>
            <person name="Lauterbach L."/>
            <person name="Steele A.D."/>
            <person name="Gui C."/>
            <person name="Meng S."/>
            <person name="Li G."/>
            <person name="Viehrig K."/>
            <person name="Ye F."/>
            <person name="Su P."/>
            <person name="Kiefer A.F."/>
            <person name="Nichols A."/>
            <person name="Cepeda A.J."/>
            <person name="Yan W."/>
            <person name="Fan B."/>
            <person name="Jiang Y."/>
            <person name="Adhikari A."/>
            <person name="Zheng C.-J."/>
            <person name="Schuster L."/>
            <person name="Cowan T.M."/>
            <person name="Smanski M.J."/>
            <person name="Chevrette M.G."/>
            <person name="De Carvalho L.P.S."/>
            <person name="Shen B."/>
        </authorList>
    </citation>
    <scope>NUCLEOTIDE SEQUENCE [LARGE SCALE GENOMIC DNA]</scope>
    <source>
        <strain evidence="2 3">NPDC078403</strain>
    </source>
</reference>
<protein>
    <submittedName>
        <fullName evidence="2">DUF5329 family protein</fullName>
    </submittedName>
</protein>
<dbReference type="RefSeq" id="WP_404676475.1">
    <property type="nucleotide sequence ID" value="NZ_JBJDOT010000048.1"/>
</dbReference>
<evidence type="ECO:0000313" key="3">
    <source>
        <dbReference type="Proteomes" id="UP001620262"/>
    </source>
</evidence>
<name>A0ABW8L360_9GAMM</name>